<gene>
    <name evidence="1" type="ORF">ABWT76_003949</name>
</gene>
<name>A0AAU8J9R6_9CYAN</name>
<dbReference type="InterPro" id="IPR038735">
    <property type="entry name" value="MSMEG_1276-like_NTP-PPase_dom"/>
</dbReference>
<dbReference type="EMBL" id="CP159837">
    <property type="protein sequence ID" value="XCM35286.1"/>
    <property type="molecule type" value="Genomic_DNA"/>
</dbReference>
<evidence type="ECO:0000313" key="1">
    <source>
        <dbReference type="EMBL" id="XCM35286.1"/>
    </source>
</evidence>
<sequence>MKKEYNKLVRDRIPEILLEAGLDFEISTLSETEYRQLLRKKIIEEAQELAESDAEHLLTELADLYEVLDALIETYGLSLDAILKKQKQRRIERGGFKQRIQLLWTEESSDSQAK</sequence>
<proteinExistence type="predicted"/>
<dbReference type="Pfam" id="PF01503">
    <property type="entry name" value="PRA-PH"/>
    <property type="match status" value="1"/>
</dbReference>
<dbReference type="AlphaFoldDB" id="A0AAU8J9R6"/>
<dbReference type="Gene3D" id="1.10.287.1080">
    <property type="entry name" value="MazG-like"/>
    <property type="match status" value="1"/>
</dbReference>
<organism evidence="1">
    <name type="scientific">Planktothricoides raciborskii GIHE-MW2</name>
    <dbReference type="NCBI Taxonomy" id="2792601"/>
    <lineage>
        <taxon>Bacteria</taxon>
        <taxon>Bacillati</taxon>
        <taxon>Cyanobacteriota</taxon>
        <taxon>Cyanophyceae</taxon>
        <taxon>Oscillatoriophycideae</taxon>
        <taxon>Oscillatoriales</taxon>
        <taxon>Oscillatoriaceae</taxon>
        <taxon>Planktothricoides</taxon>
    </lineage>
</organism>
<protein>
    <submittedName>
        <fullName evidence="1">Nucleoside triphosphate pyrophosphohydrolase</fullName>
    </submittedName>
</protein>
<accession>A0AAU8J9R6</accession>
<dbReference type="RefSeq" id="WP_054465288.1">
    <property type="nucleotide sequence ID" value="NZ_CP159837.1"/>
</dbReference>
<dbReference type="CDD" id="cd11532">
    <property type="entry name" value="NTP-PPase_COG4997"/>
    <property type="match status" value="1"/>
</dbReference>
<dbReference type="SUPFAM" id="SSF101386">
    <property type="entry name" value="all-alpha NTP pyrophosphatases"/>
    <property type="match status" value="1"/>
</dbReference>
<dbReference type="InterPro" id="IPR021130">
    <property type="entry name" value="PRib-ATP_PPHydrolase-like"/>
</dbReference>
<reference evidence="1" key="1">
    <citation type="submission" date="2024-07" db="EMBL/GenBank/DDBJ databases">
        <authorList>
            <person name="Kim Y.J."/>
            <person name="Jeong J.Y."/>
        </authorList>
    </citation>
    <scope>NUCLEOTIDE SEQUENCE</scope>
    <source>
        <strain evidence="1">GIHE-MW2</strain>
    </source>
</reference>